<sequence length="150" mass="16886">MSPEAKERLRRMLIVHEGLRLKPYRDAVGKLTIGYGRNLEDVGISLEEAELMLEHDLDRAIQAAKEVVPGFDVLDEVRQAVLVNMAFNIGRAGLASFKRMRAALALGDFERAASEMLDSLWARQVGRRAQELAEMMRTGQWTSWLSTGSR</sequence>
<dbReference type="GO" id="GO:0016998">
    <property type="term" value="P:cell wall macromolecule catabolic process"/>
    <property type="evidence" value="ECO:0007669"/>
    <property type="project" value="InterPro"/>
</dbReference>
<evidence type="ECO:0000313" key="4">
    <source>
        <dbReference type="EMBL" id="HER95692.1"/>
    </source>
</evidence>
<accession>A0A7V2F643</accession>
<evidence type="ECO:0000256" key="3">
    <source>
        <dbReference type="RuleBase" id="RU003788"/>
    </source>
</evidence>
<keyword evidence="2 3" id="KW-0081">Bacteriolytic enzyme</keyword>
<keyword evidence="1 3" id="KW-0929">Antimicrobial</keyword>
<keyword evidence="3" id="KW-0378">Hydrolase</keyword>
<comment type="similarity">
    <text evidence="3">Belongs to the glycosyl hydrolase 24 family.</text>
</comment>
<dbReference type="EMBL" id="DSGB01000004">
    <property type="protein sequence ID" value="HER95692.1"/>
    <property type="molecule type" value="Genomic_DNA"/>
</dbReference>
<organism evidence="4">
    <name type="scientific">Rhodothermus marinus</name>
    <name type="common">Rhodothermus obamensis</name>
    <dbReference type="NCBI Taxonomy" id="29549"/>
    <lineage>
        <taxon>Bacteria</taxon>
        <taxon>Pseudomonadati</taxon>
        <taxon>Rhodothermota</taxon>
        <taxon>Rhodothermia</taxon>
        <taxon>Rhodothermales</taxon>
        <taxon>Rhodothermaceae</taxon>
        <taxon>Rhodothermus</taxon>
    </lineage>
</organism>
<gene>
    <name evidence="4" type="ORF">ENO59_04135</name>
</gene>
<reference evidence="4" key="1">
    <citation type="journal article" date="2020" name="mSystems">
        <title>Genome- and Community-Level Interaction Insights into Carbon Utilization and Element Cycling Functions of Hydrothermarchaeota in Hydrothermal Sediment.</title>
        <authorList>
            <person name="Zhou Z."/>
            <person name="Liu Y."/>
            <person name="Xu W."/>
            <person name="Pan J."/>
            <person name="Luo Z.H."/>
            <person name="Li M."/>
        </authorList>
    </citation>
    <scope>NUCLEOTIDE SEQUENCE [LARGE SCALE GENOMIC DNA]</scope>
    <source>
        <strain evidence="4">SpSt-143</strain>
    </source>
</reference>
<name>A0A7V2F643_RHOMR</name>
<comment type="caution">
    <text evidence="4">The sequence shown here is derived from an EMBL/GenBank/DDBJ whole genome shotgun (WGS) entry which is preliminary data.</text>
</comment>
<dbReference type="PANTHER" id="PTHR37406:SF1">
    <property type="entry name" value="T4-TYPE LYSOZYME 1-RELATED"/>
    <property type="match status" value="1"/>
</dbReference>
<dbReference type="GO" id="GO:0042742">
    <property type="term" value="P:defense response to bacterium"/>
    <property type="evidence" value="ECO:0007669"/>
    <property type="project" value="UniProtKB-KW"/>
</dbReference>
<dbReference type="Pfam" id="PF00959">
    <property type="entry name" value="Phage_lysozyme"/>
    <property type="match status" value="1"/>
</dbReference>
<dbReference type="InterPro" id="IPR002196">
    <property type="entry name" value="Glyco_hydro_24"/>
</dbReference>
<comment type="catalytic activity">
    <reaction evidence="3">
        <text>Hydrolysis of (1-&gt;4)-beta-linkages between N-acetylmuramic acid and N-acetyl-D-glucosamine residues in a peptidoglycan and between N-acetyl-D-glucosamine residues in chitodextrins.</text>
        <dbReference type="EC" id="3.2.1.17"/>
    </reaction>
</comment>
<dbReference type="GO" id="GO:0003796">
    <property type="term" value="F:lysozyme activity"/>
    <property type="evidence" value="ECO:0007669"/>
    <property type="project" value="UniProtKB-EC"/>
</dbReference>
<keyword evidence="3" id="KW-0326">Glycosidase</keyword>
<dbReference type="GO" id="GO:0009253">
    <property type="term" value="P:peptidoglycan catabolic process"/>
    <property type="evidence" value="ECO:0007669"/>
    <property type="project" value="InterPro"/>
</dbReference>
<dbReference type="InterPro" id="IPR052619">
    <property type="entry name" value="Phage_lysozyme-like"/>
</dbReference>
<dbReference type="AlphaFoldDB" id="A0A7V2F643"/>
<evidence type="ECO:0000256" key="2">
    <source>
        <dbReference type="ARBA" id="ARBA00022638"/>
    </source>
</evidence>
<proteinExistence type="inferred from homology"/>
<dbReference type="InterPro" id="IPR023347">
    <property type="entry name" value="Lysozyme_dom_sf"/>
</dbReference>
<dbReference type="GO" id="GO:0031640">
    <property type="term" value="P:killing of cells of another organism"/>
    <property type="evidence" value="ECO:0007669"/>
    <property type="project" value="UniProtKB-KW"/>
</dbReference>
<dbReference type="SUPFAM" id="SSF53955">
    <property type="entry name" value="Lysozyme-like"/>
    <property type="match status" value="1"/>
</dbReference>
<dbReference type="Gene3D" id="1.10.530.40">
    <property type="match status" value="1"/>
</dbReference>
<dbReference type="InterPro" id="IPR023346">
    <property type="entry name" value="Lysozyme-like_dom_sf"/>
</dbReference>
<evidence type="ECO:0000256" key="1">
    <source>
        <dbReference type="ARBA" id="ARBA00022529"/>
    </source>
</evidence>
<dbReference type="PANTHER" id="PTHR37406">
    <property type="entry name" value="T4-TYPE LYSOZYME 1-RELATED"/>
    <property type="match status" value="1"/>
</dbReference>
<protein>
    <recommendedName>
        <fullName evidence="3">Lysozyme</fullName>
        <ecNumber evidence="3">3.2.1.17</ecNumber>
    </recommendedName>
</protein>
<dbReference type="EC" id="3.2.1.17" evidence="3"/>